<gene>
    <name evidence="3" type="ORF">FHX39_001340</name>
</gene>
<proteinExistence type="predicted"/>
<organism evidence="3 4">
    <name type="scientific">Microlunatus antarcticus</name>
    <dbReference type="NCBI Taxonomy" id="53388"/>
    <lineage>
        <taxon>Bacteria</taxon>
        <taxon>Bacillati</taxon>
        <taxon>Actinomycetota</taxon>
        <taxon>Actinomycetes</taxon>
        <taxon>Propionibacteriales</taxon>
        <taxon>Propionibacteriaceae</taxon>
        <taxon>Microlunatus</taxon>
    </lineage>
</organism>
<name>A0A7W5JUN5_9ACTN</name>
<sequence>MPARRLTLPAAAAALIVGLATLATPALAAGPTPAPTDRPAATVAIEDGPFAYTPRELGIALRYACYGDPTTINVTVTAGAAQATGSKAITCAGETEFPVGLGLTVPDDAPVFPPGHYSVEVRVSIPGQASQDYGLPFDGAPTLAEVHFTVVVDASPKEVVKGKKITVTAGIYRGGGDLPFSAKTALEFRPDGGDWRKVKSVTSSNGTLKTKVKATKSGNYRFRYAGSSESAPATSSAVHVVVRPKPKAYKSCKALTKVYKHGVGKNGATEVGLGLTNWTWSTPTYKKNKKFDPDHDGVACEKV</sequence>
<feature type="domain" description="Excalibur calcium-binding" evidence="2">
    <location>
        <begin position="248"/>
        <end position="301"/>
    </location>
</feature>
<dbReference type="Pfam" id="PF05901">
    <property type="entry name" value="Excalibur"/>
    <property type="match status" value="1"/>
</dbReference>
<evidence type="ECO:0000313" key="4">
    <source>
        <dbReference type="Proteomes" id="UP000565572"/>
    </source>
</evidence>
<accession>A0A7W5JUN5</accession>
<dbReference type="RefSeq" id="WP_183337351.1">
    <property type="nucleotide sequence ID" value="NZ_JACHZG010000001.1"/>
</dbReference>
<feature type="signal peptide" evidence="1">
    <location>
        <begin position="1"/>
        <end position="28"/>
    </location>
</feature>
<protein>
    <recommendedName>
        <fullName evidence="2">Excalibur calcium-binding domain-containing protein</fullName>
    </recommendedName>
</protein>
<evidence type="ECO:0000313" key="3">
    <source>
        <dbReference type="EMBL" id="MBB3326396.1"/>
    </source>
</evidence>
<keyword evidence="1" id="KW-0732">Signal</keyword>
<dbReference type="Proteomes" id="UP000565572">
    <property type="component" value="Unassembled WGS sequence"/>
</dbReference>
<evidence type="ECO:0000259" key="2">
    <source>
        <dbReference type="SMART" id="SM00894"/>
    </source>
</evidence>
<dbReference type="AlphaFoldDB" id="A0A7W5JUN5"/>
<comment type="caution">
    <text evidence="3">The sequence shown here is derived from an EMBL/GenBank/DDBJ whole genome shotgun (WGS) entry which is preliminary data.</text>
</comment>
<dbReference type="SMART" id="SM00894">
    <property type="entry name" value="Excalibur"/>
    <property type="match status" value="1"/>
</dbReference>
<evidence type="ECO:0000256" key="1">
    <source>
        <dbReference type="SAM" id="SignalP"/>
    </source>
</evidence>
<dbReference type="InterPro" id="IPR008613">
    <property type="entry name" value="Excalibur_Ca-bd_domain"/>
</dbReference>
<reference evidence="3 4" key="1">
    <citation type="submission" date="2020-08" db="EMBL/GenBank/DDBJ databases">
        <title>Sequencing the genomes of 1000 actinobacteria strains.</title>
        <authorList>
            <person name="Klenk H.-P."/>
        </authorList>
    </citation>
    <scope>NUCLEOTIDE SEQUENCE [LARGE SCALE GENOMIC DNA]</scope>
    <source>
        <strain evidence="3 4">DSM 11053</strain>
    </source>
</reference>
<dbReference type="EMBL" id="JACHZG010000001">
    <property type="protein sequence ID" value="MBB3326396.1"/>
    <property type="molecule type" value="Genomic_DNA"/>
</dbReference>
<keyword evidence="4" id="KW-1185">Reference proteome</keyword>
<feature type="chain" id="PRO_5030969608" description="Excalibur calcium-binding domain-containing protein" evidence="1">
    <location>
        <begin position="29"/>
        <end position="303"/>
    </location>
</feature>